<comment type="function">
    <text evidence="1">Involved in peptidolytic degradation of cyclic heptapeptide hepatotoxin microcystin (MC).</text>
</comment>
<dbReference type="InterPro" id="IPR010799">
    <property type="entry name" value="MlrC_C"/>
</dbReference>
<keyword evidence="1" id="KW-0479">Metal-binding</keyword>
<evidence type="ECO:0000259" key="2">
    <source>
        <dbReference type="Pfam" id="PF07171"/>
    </source>
</evidence>
<keyword evidence="1" id="KW-0645">Protease</keyword>
<evidence type="ECO:0000259" key="3">
    <source>
        <dbReference type="Pfam" id="PF07364"/>
    </source>
</evidence>
<comment type="caution">
    <text evidence="4">The sequence shown here is derived from an EMBL/GenBank/DDBJ whole genome shotgun (WGS) entry which is preliminary data.</text>
</comment>
<keyword evidence="1" id="KW-0378">Hydrolase</keyword>
<keyword evidence="1" id="KW-0482">Metalloprotease</keyword>
<proteinExistence type="inferred from homology"/>
<dbReference type="Pfam" id="PF07171">
    <property type="entry name" value="MlrC_C"/>
    <property type="match status" value="1"/>
</dbReference>
<dbReference type="Proteomes" id="UP000620670">
    <property type="component" value="Unassembled WGS sequence"/>
</dbReference>
<comment type="cofactor">
    <cofactor evidence="1">
        <name>Zn(2+)</name>
        <dbReference type="ChEBI" id="CHEBI:29105"/>
    </cofactor>
    <text evidence="1">Binds 1 zinc ion per subunit.</text>
</comment>
<name>A0ABS0Y6S9_9HYPH</name>
<accession>A0ABS0Y6S9</accession>
<dbReference type="RefSeq" id="WP_199050957.1">
    <property type="nucleotide sequence ID" value="NZ_JAELXT010000030.1"/>
</dbReference>
<dbReference type="EMBL" id="JAELXT010000030">
    <property type="protein sequence ID" value="MBJ6127740.1"/>
    <property type="molecule type" value="Genomic_DNA"/>
</dbReference>
<dbReference type="PIRSF" id="PIRSF012702">
    <property type="entry name" value="UCP012702"/>
    <property type="match status" value="1"/>
</dbReference>
<dbReference type="InterPro" id="IPR015995">
    <property type="entry name" value="MlrC_N"/>
</dbReference>
<comment type="similarity">
    <text evidence="1">Belongs to the peptidase M81 family.</text>
</comment>
<dbReference type="InterPro" id="IPR009197">
    <property type="entry name" value="MlrC"/>
</dbReference>
<evidence type="ECO:0000313" key="5">
    <source>
        <dbReference type="Proteomes" id="UP000620670"/>
    </source>
</evidence>
<protein>
    <recommendedName>
        <fullName evidence="1">Microcystinase C</fullName>
        <shortName evidence="1">MlrC</shortName>
    </recommendedName>
</protein>
<keyword evidence="5" id="KW-1185">Reference proteome</keyword>
<evidence type="ECO:0000313" key="4">
    <source>
        <dbReference type="EMBL" id="MBJ6127740.1"/>
    </source>
</evidence>
<evidence type="ECO:0000256" key="1">
    <source>
        <dbReference type="PIRNR" id="PIRNR012702"/>
    </source>
</evidence>
<organism evidence="4 5">
    <name type="scientific">Microvirga splendida</name>
    <dbReference type="NCBI Taxonomy" id="2795727"/>
    <lineage>
        <taxon>Bacteria</taxon>
        <taxon>Pseudomonadati</taxon>
        <taxon>Pseudomonadota</taxon>
        <taxon>Alphaproteobacteria</taxon>
        <taxon>Hyphomicrobiales</taxon>
        <taxon>Methylobacteriaceae</taxon>
        <taxon>Microvirga</taxon>
    </lineage>
</organism>
<feature type="domain" description="Microcystin LR degradation protein MlrC C-terminal" evidence="2">
    <location>
        <begin position="304"/>
        <end position="482"/>
    </location>
</feature>
<feature type="domain" description="Microcystin LR degradation protein MlrC N-terminal" evidence="3">
    <location>
        <begin position="7"/>
        <end position="291"/>
    </location>
</feature>
<reference evidence="5" key="1">
    <citation type="submission" date="2020-12" db="EMBL/GenBank/DDBJ databases">
        <title>Hymenobacter sp.</title>
        <authorList>
            <person name="Kim M.K."/>
        </authorList>
    </citation>
    <scope>NUCLEOTIDE SEQUENCE [LARGE SCALE GENOMIC DNA]</scope>
    <source>
        <strain evidence="5">BT325</strain>
    </source>
</reference>
<dbReference type="Pfam" id="PF07364">
    <property type="entry name" value="DUF1485"/>
    <property type="match status" value="1"/>
</dbReference>
<gene>
    <name evidence="4" type="ORF">JAO75_20255</name>
</gene>
<sequence length="493" mass="53234">MVEVARRVLVAEFMHETNTFSVQLTDEQAFKNSSYYLGDEIPKAFKRTRTSIGAAFEAADKFAWDVVHPVVAGANPSGRVTDNCFEAVTKRILDACDEVNGILLHLHGSMSTQSYDDGEGELLARIRARVGDDVPLVVVLDLHATVTQQMADNANALISYRTYPHVDQYERTWQAAELLEKAMAGEVSPKVALARRPILYALDGGRTTSPPMMELLRRGDQIETAGKALVVSVQAGFSSADVHDIGPSIAVTGNDRAAAQAIAERLMDYAWEQRTFSSIHFTPLDEAITQAKAGEERATKPLVIADYSDNPGSGAYGDATRLLKAVLDADLQNVGFHAICDPEAVLQAQAAGVGNKVTLMLGGKTDPTMGGGPLEITGHVAAITDGSFIAYGPMGGGARRNYGLSLLLRVGGVEIVVISHNGQATDLGQFTSLGVDPTRKSTIIVKSMQHFRAAFEPIAREVLEVDTGALSTRNFKERPYKKVRRPIWPLDAI</sequence>